<protein>
    <recommendedName>
        <fullName evidence="1">RNA helicase aquarius N-terminal domain-containing protein</fullName>
    </recommendedName>
</protein>
<sequence length="164" mass="19171">MARSGDSVDYVAQSRINQLARTYWLPDDEKIVNSQEGTETEHPWSHFREELVITIYREELLATGFSHKRCQLLEISQYLETYLWPNFSGPDPDFEDQGNTGSSSRLLPSREHVLSLCVMVNEKARERVPIWTVSFISVINIFKMYFLNHPQIKMCFLFLEYIGS</sequence>
<dbReference type="EMBL" id="CAAALY010026426">
    <property type="protein sequence ID" value="VEL15920.1"/>
    <property type="molecule type" value="Genomic_DNA"/>
</dbReference>
<dbReference type="OrthoDB" id="1879at2759"/>
<evidence type="ECO:0000259" key="1">
    <source>
        <dbReference type="Pfam" id="PF16399"/>
    </source>
</evidence>
<feature type="domain" description="RNA helicase aquarius N-terminal" evidence="1">
    <location>
        <begin position="16"/>
        <end position="133"/>
    </location>
</feature>
<organism evidence="2 3">
    <name type="scientific">Protopolystoma xenopodis</name>
    <dbReference type="NCBI Taxonomy" id="117903"/>
    <lineage>
        <taxon>Eukaryota</taxon>
        <taxon>Metazoa</taxon>
        <taxon>Spiralia</taxon>
        <taxon>Lophotrochozoa</taxon>
        <taxon>Platyhelminthes</taxon>
        <taxon>Monogenea</taxon>
        <taxon>Polyopisthocotylea</taxon>
        <taxon>Polystomatidea</taxon>
        <taxon>Polystomatidae</taxon>
        <taxon>Protopolystoma</taxon>
    </lineage>
</organism>
<name>A0A448WN63_9PLAT</name>
<dbReference type="Pfam" id="PF16399">
    <property type="entry name" value="Aquarius_N_1st"/>
    <property type="match status" value="1"/>
</dbReference>
<evidence type="ECO:0000313" key="2">
    <source>
        <dbReference type="EMBL" id="VEL15920.1"/>
    </source>
</evidence>
<keyword evidence="3" id="KW-1185">Reference proteome</keyword>
<proteinExistence type="predicted"/>
<dbReference type="InterPro" id="IPR032174">
    <property type="entry name" value="Aquarius_N"/>
</dbReference>
<gene>
    <name evidence="2" type="ORF">PXEA_LOCUS9360</name>
</gene>
<dbReference type="Proteomes" id="UP000784294">
    <property type="component" value="Unassembled WGS sequence"/>
</dbReference>
<evidence type="ECO:0000313" key="3">
    <source>
        <dbReference type="Proteomes" id="UP000784294"/>
    </source>
</evidence>
<reference evidence="2" key="1">
    <citation type="submission" date="2018-11" db="EMBL/GenBank/DDBJ databases">
        <authorList>
            <consortium name="Pathogen Informatics"/>
        </authorList>
    </citation>
    <scope>NUCLEOTIDE SEQUENCE</scope>
</reference>
<dbReference type="AlphaFoldDB" id="A0A448WN63"/>
<accession>A0A448WN63</accession>
<comment type="caution">
    <text evidence="2">The sequence shown here is derived from an EMBL/GenBank/DDBJ whole genome shotgun (WGS) entry which is preliminary data.</text>
</comment>